<proteinExistence type="predicted"/>
<dbReference type="InterPro" id="IPR052913">
    <property type="entry name" value="Glycopeptide_resist_protein"/>
</dbReference>
<evidence type="ECO:0000313" key="8">
    <source>
        <dbReference type="EMBL" id="VFD32669.1"/>
    </source>
</evidence>
<dbReference type="PANTHER" id="PTHR35788">
    <property type="entry name" value="EXPORTED PROTEIN-RELATED"/>
    <property type="match status" value="1"/>
</dbReference>
<evidence type="ECO:0000313" key="7">
    <source>
        <dbReference type="EMBL" id="CDT21092.1"/>
    </source>
</evidence>
<keyword evidence="6" id="KW-0378">Hydrolase</keyword>
<evidence type="ECO:0000256" key="3">
    <source>
        <dbReference type="SAM" id="Phobius"/>
    </source>
</evidence>
<feature type="domain" description="G5" evidence="4">
    <location>
        <begin position="361"/>
        <end position="442"/>
    </location>
</feature>
<evidence type="ECO:0000256" key="1">
    <source>
        <dbReference type="ARBA" id="ARBA00022729"/>
    </source>
</evidence>
<keyword evidence="3" id="KW-0472">Membrane</keyword>
<dbReference type="EMBL" id="CAADAN010000007">
    <property type="protein sequence ID" value="VFD32669.1"/>
    <property type="molecule type" value="Genomic_DNA"/>
</dbReference>
<dbReference type="Proteomes" id="UP000411588">
    <property type="component" value="Unassembled WGS sequence"/>
</dbReference>
<feature type="transmembrane region" description="Helical" evidence="3">
    <location>
        <begin position="7"/>
        <end position="26"/>
    </location>
</feature>
<dbReference type="PROSITE" id="PS51109">
    <property type="entry name" value="G5"/>
    <property type="match status" value="1"/>
</dbReference>
<keyword evidence="3" id="KW-1133">Transmembrane helix</keyword>
<sequence length="489" mass="54371">MSNVNKKLVIAIGAVALVVIIFIGIMCMQFKGEKIAKNTYVNGVNIGKLTKSQAKQELAKKYKLENVDFNYNDKSWKVKSKDLNLSTDLDKTVENAYNLNRKSAFFGNLSKTISANFGKKSNLVVVINYDKNKLKAEMEKIAKEIDVDVKDATLDISGEKVKVIPDSDGLKMDISKSMENFDNQTKKGNYKNELVVKATPAKVKKEQLANIDTNLGTYSTTFKTSQINRSINIKLATDNISNVLLMPGETFSFNKHTGKRSKENGYKSAPVIMEGEMEEDYGGGVCQVSSTLYNSVLYAGLEIVNVKNHTIPSSYVPKGRDATVADSGIDFLFKNNLKHPVYIKNYVSGNQIVCNIYGSAEDKQNITISTKLDGVSQTTMKRVNDPTMPKGKEKVDKSGRNAYSVSTYRTFNDANGKKIKTEKIANSYYPKKEGIILVGTMEPKPEEKPNTDENKNNQNTNNQNPNNQQKPETPPTDNKPNETQPQPQA</sequence>
<feature type="compositionally biased region" description="Basic and acidic residues" evidence="2">
    <location>
        <begin position="443"/>
        <end position="455"/>
    </location>
</feature>
<dbReference type="Pfam" id="PF12229">
    <property type="entry name" value="PG_binding_4"/>
    <property type="match status" value="1"/>
</dbReference>
<evidence type="ECO:0000259" key="4">
    <source>
        <dbReference type="PROSITE" id="PS51109"/>
    </source>
</evidence>
<dbReference type="GO" id="GO:0016787">
    <property type="term" value="F:hydrolase activity"/>
    <property type="evidence" value="ECO:0007669"/>
    <property type="project" value="UniProtKB-KW"/>
</dbReference>
<gene>
    <name evidence="7" type="ORF">BN1095_340189</name>
    <name evidence="6" type="ORF">BN1096_580012</name>
    <name evidence="5" type="ORF">BN1097_560011</name>
    <name evidence="8" type="ORF">SAMEA1402399_02160</name>
</gene>
<dbReference type="KEGG" id="pdf:CD630DERM_14360"/>
<dbReference type="AlphaFoldDB" id="A0A069A850"/>
<evidence type="ECO:0000313" key="6">
    <source>
        <dbReference type="EMBL" id="CDS86867.1"/>
    </source>
</evidence>
<dbReference type="RefSeq" id="WP_009896350.1">
    <property type="nucleotide sequence ID" value="NZ_BBYB01000069.1"/>
</dbReference>
<accession>A0A069A850</accession>
<evidence type="ECO:0000313" key="5">
    <source>
        <dbReference type="EMBL" id="CDS86414.1"/>
    </source>
</evidence>
<dbReference type="InterPro" id="IPR007391">
    <property type="entry name" value="Vancomycin_resist_VanW"/>
</dbReference>
<dbReference type="SMART" id="SM01208">
    <property type="entry name" value="G5"/>
    <property type="match status" value="1"/>
</dbReference>
<dbReference type="Pfam" id="PF07501">
    <property type="entry name" value="G5"/>
    <property type="match status" value="1"/>
</dbReference>
<dbReference type="InterPro" id="IPR022029">
    <property type="entry name" value="YoaR-like_PG-bd"/>
</dbReference>
<dbReference type="EMBL" id="LK933005">
    <property type="protein sequence ID" value="CDT21092.1"/>
    <property type="molecule type" value="Genomic_DNA"/>
</dbReference>
<keyword evidence="3" id="KW-0812">Transmembrane</keyword>
<feature type="compositionally biased region" description="Low complexity" evidence="2">
    <location>
        <begin position="456"/>
        <end position="471"/>
    </location>
</feature>
<dbReference type="PANTHER" id="PTHR35788:SF1">
    <property type="entry name" value="EXPORTED PROTEIN"/>
    <property type="match status" value="1"/>
</dbReference>
<name>A0A069A850_CLODI</name>
<protein>
    <submittedName>
        <fullName evidence="6 8">Hydrolase</fullName>
    </submittedName>
</protein>
<evidence type="ECO:0000313" key="9">
    <source>
        <dbReference type="Proteomes" id="UP000411588"/>
    </source>
</evidence>
<evidence type="ECO:0000256" key="2">
    <source>
        <dbReference type="SAM" id="MobiDB-lite"/>
    </source>
</evidence>
<feature type="region of interest" description="Disordered" evidence="2">
    <location>
        <begin position="440"/>
        <end position="489"/>
    </location>
</feature>
<organism evidence="6">
    <name type="scientific">Clostridioides difficile</name>
    <name type="common">Peptoclostridium difficile</name>
    <dbReference type="NCBI Taxonomy" id="1496"/>
    <lineage>
        <taxon>Bacteria</taxon>
        <taxon>Bacillati</taxon>
        <taxon>Bacillota</taxon>
        <taxon>Clostridia</taxon>
        <taxon>Peptostreptococcales</taxon>
        <taxon>Peptostreptococcaceae</taxon>
        <taxon>Clostridioides</taxon>
    </lineage>
</organism>
<reference evidence="8 9" key="2">
    <citation type="submission" date="2019-02" db="EMBL/GenBank/DDBJ databases">
        <authorList>
            <consortium name="Pathogen Informatics"/>
        </authorList>
    </citation>
    <scope>NUCLEOTIDE SEQUENCE [LARGE SCALE GENOMIC DNA]</scope>
    <source>
        <strain evidence="9">clo34</strain>
        <strain evidence="8">Clo34</strain>
    </source>
</reference>
<keyword evidence="1" id="KW-0732">Signal</keyword>
<dbReference type="Gene3D" id="2.20.230.10">
    <property type="entry name" value="Resuscitation-promoting factor rpfb"/>
    <property type="match status" value="1"/>
</dbReference>
<dbReference type="EMBL" id="LK932394">
    <property type="protein sequence ID" value="CDS86414.1"/>
    <property type="molecule type" value="Genomic_DNA"/>
</dbReference>
<dbReference type="EMBL" id="LK932511">
    <property type="protein sequence ID" value="CDS86867.1"/>
    <property type="molecule type" value="Genomic_DNA"/>
</dbReference>
<reference evidence="6" key="1">
    <citation type="submission" date="2014-07" db="EMBL/GenBank/DDBJ databases">
        <authorList>
            <person name="Monot Marc"/>
        </authorList>
    </citation>
    <scope>NUCLEOTIDE SEQUENCE</scope>
    <source>
        <strain evidence="7">7032989</strain>
        <strain evidence="5">7032994</strain>
    </source>
</reference>
<dbReference type="Pfam" id="PF04294">
    <property type="entry name" value="VanW"/>
    <property type="match status" value="1"/>
</dbReference>
<dbReference type="InterPro" id="IPR011098">
    <property type="entry name" value="G5_dom"/>
</dbReference>